<dbReference type="Gene3D" id="1.10.1200.10">
    <property type="entry name" value="ACP-like"/>
    <property type="match status" value="1"/>
</dbReference>
<keyword evidence="2" id="KW-0596">Phosphopantetheine</keyword>
<feature type="domain" description="Carrier" evidence="5">
    <location>
        <begin position="938"/>
        <end position="1014"/>
    </location>
</feature>
<dbReference type="InterPro" id="IPR020845">
    <property type="entry name" value="AMP-binding_CS"/>
</dbReference>
<sequence length="1047" mass="108454">MTTRTGSSAGTLTEAQRGVVHAQLVADDPASFTVGELVHLTVPASAPGLVPADVAAAVAQAVRETGLDAVRVAVDGAVTTGPDRFTGPGTTPVADVAAARAWAALRIARGLPLGPDPLHEQHLLVVGPRHVAWFTGWHHVLVDGWGVGLVVRRVTELLAARRGGTPAPAAWFTPVADVAAAEQEYRASAASARDRAFWVDRAGTEGAARGFGDPAAARSGGPVTVRSGRFEITGPDLDRAAGRFGATWAELALAAHLLVLSRLRGTQDVVLGVPLMNRTGTTGSRAALCPTTVVNVVPLAVRVDPAAAVADLVGGVVDALREVRRHGRFRAEELARATGRLHHDRPLVGTELNLKTFDHPDTAADVAVAVENLGEGPVDDLSVSLTRARDGRLDWRAHAPAGLLRDEQVDAVLTECAALLRGFCGADPRTPVAALAGAAPTGLTTPAVDPVGAVDLLRDTATRFPDRLALVDGGTRWTVTDLVREVAETAGWLDRACPPATPVALDLPRGADAVVAHLACLVAGRTAVPLDTTWPLARRDDLVRRLGPGELRLTPGTVGRRPGTRLTDLPVPAPGTPAHVIHTSGSTGEPKAVLVTHGAFAAFLAHHRATTFAPGRGTPADRGLRVAQTLPLVFDGSWDTLQAVLSGHEVHLLAREVAQDPAATVAAVRAHGLEFVDTTPTVAAALLDAGLLTRPHPVRVLTVGGEACPPALWARLRGEPGLVVRNLYGPTESTVDAVGLEGEDAAVGGTPIGRPVHGTTARVLDTHLRPVPVGFPGELHLAGPQLALGYRGAGALTAARFVADPWGPPGSRMYRTGDLVALRADGLLDYLGRADRQLKVRGYRVEPAEVESALLRLAGVRQAAVVERGGRLLAYVVGPRDTHGAGDALRAAAADVLPEHLVPAAVVVLDALPRTATGKLDPTALPQPTAGAPAPGRPPHGPAETAWARSLADALGLPVADVRAGSDFFALGGDSITAIRAVAAFRGRGFSGSVSTVFTRRTVEAVAAAATPVVAAVPAPAVPQFDAAQISQVQDLLTRRRTGGRRA</sequence>
<dbReference type="InterPro" id="IPR025110">
    <property type="entry name" value="AMP-bd_C"/>
</dbReference>
<dbReference type="PANTHER" id="PTHR45527:SF1">
    <property type="entry name" value="FATTY ACID SYNTHASE"/>
    <property type="match status" value="1"/>
</dbReference>
<dbReference type="CDD" id="cd05930">
    <property type="entry name" value="A_NRPS"/>
    <property type="match status" value="1"/>
</dbReference>
<dbReference type="RefSeq" id="WP_370719700.1">
    <property type="nucleotide sequence ID" value="NZ_JBGGTQ010000006.1"/>
</dbReference>
<dbReference type="Pfam" id="PF00501">
    <property type="entry name" value="AMP-binding"/>
    <property type="match status" value="2"/>
</dbReference>
<evidence type="ECO:0000256" key="2">
    <source>
        <dbReference type="ARBA" id="ARBA00022450"/>
    </source>
</evidence>
<dbReference type="Proteomes" id="UP001566476">
    <property type="component" value="Unassembled WGS sequence"/>
</dbReference>
<evidence type="ECO:0000256" key="1">
    <source>
        <dbReference type="ARBA" id="ARBA00001957"/>
    </source>
</evidence>
<dbReference type="EMBL" id="JBGGTQ010000006">
    <property type="protein sequence ID" value="MEZ0493459.1"/>
    <property type="molecule type" value="Genomic_DNA"/>
</dbReference>
<dbReference type="InterPro" id="IPR009081">
    <property type="entry name" value="PP-bd_ACP"/>
</dbReference>
<dbReference type="Gene3D" id="3.40.50.12780">
    <property type="entry name" value="N-terminal domain of ligase-like"/>
    <property type="match status" value="1"/>
</dbReference>
<dbReference type="SUPFAM" id="SSF52777">
    <property type="entry name" value="CoA-dependent acyltransferases"/>
    <property type="match status" value="2"/>
</dbReference>
<reference evidence="6 7" key="1">
    <citation type="submission" date="2024-07" db="EMBL/GenBank/DDBJ databases">
        <authorList>
            <person name="Thanompreechachai J."/>
            <person name="Duangmal K."/>
        </authorList>
    </citation>
    <scope>NUCLEOTIDE SEQUENCE [LARGE SCALE GENOMIC DNA]</scope>
    <source>
        <strain evidence="6 7">TBRC 1896</strain>
    </source>
</reference>
<feature type="region of interest" description="Disordered" evidence="4">
    <location>
        <begin position="555"/>
        <end position="575"/>
    </location>
</feature>
<evidence type="ECO:0000313" key="7">
    <source>
        <dbReference type="Proteomes" id="UP001566476"/>
    </source>
</evidence>
<dbReference type="PROSITE" id="PS00012">
    <property type="entry name" value="PHOSPHOPANTETHEINE"/>
    <property type="match status" value="1"/>
</dbReference>
<evidence type="ECO:0000313" key="6">
    <source>
        <dbReference type="EMBL" id="MEZ0493459.1"/>
    </source>
</evidence>
<dbReference type="Pfam" id="PF13193">
    <property type="entry name" value="AMP-binding_C"/>
    <property type="match status" value="1"/>
</dbReference>
<protein>
    <submittedName>
        <fullName evidence="6">AMP-binding protein</fullName>
    </submittedName>
</protein>
<dbReference type="Gene3D" id="3.30.559.30">
    <property type="entry name" value="Nonribosomal peptide synthetase, condensation domain"/>
    <property type="match status" value="1"/>
</dbReference>
<dbReference type="Gene3D" id="3.30.300.30">
    <property type="match status" value="1"/>
</dbReference>
<dbReference type="SUPFAM" id="SSF47336">
    <property type="entry name" value="ACP-like"/>
    <property type="match status" value="1"/>
</dbReference>
<accession>A0ABV4I435</accession>
<evidence type="ECO:0000259" key="5">
    <source>
        <dbReference type="PROSITE" id="PS50075"/>
    </source>
</evidence>
<dbReference type="InterPro" id="IPR023213">
    <property type="entry name" value="CAT-like_dom_sf"/>
</dbReference>
<evidence type="ECO:0000256" key="4">
    <source>
        <dbReference type="SAM" id="MobiDB-lite"/>
    </source>
</evidence>
<dbReference type="PROSITE" id="PS00455">
    <property type="entry name" value="AMP_BINDING"/>
    <property type="match status" value="1"/>
</dbReference>
<dbReference type="InterPro" id="IPR042099">
    <property type="entry name" value="ANL_N_sf"/>
</dbReference>
<comment type="caution">
    <text evidence="6">The sequence shown here is derived from an EMBL/GenBank/DDBJ whole genome shotgun (WGS) entry which is preliminary data.</text>
</comment>
<dbReference type="InterPro" id="IPR006162">
    <property type="entry name" value="Ppantetheine_attach_site"/>
</dbReference>
<dbReference type="InterPro" id="IPR001242">
    <property type="entry name" value="Condensation_dom"/>
</dbReference>
<dbReference type="InterPro" id="IPR045851">
    <property type="entry name" value="AMP-bd_C_sf"/>
</dbReference>
<dbReference type="SUPFAM" id="SSF56801">
    <property type="entry name" value="Acetyl-CoA synthetase-like"/>
    <property type="match status" value="1"/>
</dbReference>
<comment type="cofactor">
    <cofactor evidence="1">
        <name>pantetheine 4'-phosphate</name>
        <dbReference type="ChEBI" id="CHEBI:47942"/>
    </cofactor>
</comment>
<dbReference type="PROSITE" id="PS50075">
    <property type="entry name" value="CARRIER"/>
    <property type="match status" value="1"/>
</dbReference>
<dbReference type="Pfam" id="PF00668">
    <property type="entry name" value="Condensation"/>
    <property type="match status" value="1"/>
</dbReference>
<dbReference type="InterPro" id="IPR036736">
    <property type="entry name" value="ACP-like_sf"/>
</dbReference>
<dbReference type="InterPro" id="IPR000873">
    <property type="entry name" value="AMP-dep_synth/lig_dom"/>
</dbReference>
<gene>
    <name evidence="6" type="ORF">AB2L28_14570</name>
</gene>
<feature type="compositionally biased region" description="Low complexity" evidence="4">
    <location>
        <begin position="922"/>
        <end position="934"/>
    </location>
</feature>
<evidence type="ECO:0000256" key="3">
    <source>
        <dbReference type="ARBA" id="ARBA00022553"/>
    </source>
</evidence>
<proteinExistence type="predicted"/>
<dbReference type="PANTHER" id="PTHR45527">
    <property type="entry name" value="NONRIBOSOMAL PEPTIDE SYNTHETASE"/>
    <property type="match status" value="1"/>
</dbReference>
<keyword evidence="3" id="KW-0597">Phosphoprotein</keyword>
<organism evidence="6 7">
    <name type="scientific">Kineococcus mangrovi</name>
    <dbReference type="NCBI Taxonomy" id="1660183"/>
    <lineage>
        <taxon>Bacteria</taxon>
        <taxon>Bacillati</taxon>
        <taxon>Actinomycetota</taxon>
        <taxon>Actinomycetes</taxon>
        <taxon>Kineosporiales</taxon>
        <taxon>Kineosporiaceae</taxon>
        <taxon>Kineococcus</taxon>
    </lineage>
</organism>
<dbReference type="Pfam" id="PF00550">
    <property type="entry name" value="PP-binding"/>
    <property type="match status" value="1"/>
</dbReference>
<feature type="region of interest" description="Disordered" evidence="4">
    <location>
        <begin position="918"/>
        <end position="944"/>
    </location>
</feature>
<keyword evidence="7" id="KW-1185">Reference proteome</keyword>
<name>A0ABV4I435_9ACTN</name>
<dbReference type="Gene3D" id="3.30.559.10">
    <property type="entry name" value="Chloramphenicol acetyltransferase-like domain"/>
    <property type="match status" value="1"/>
</dbReference>